<evidence type="ECO:0000256" key="3">
    <source>
        <dbReference type="ARBA" id="ARBA00022763"/>
    </source>
</evidence>
<dbReference type="InterPro" id="IPR040038">
    <property type="entry name" value="TIPIN/Csm3/Swi3"/>
</dbReference>
<dbReference type="GO" id="GO:0031298">
    <property type="term" value="C:replication fork protection complex"/>
    <property type="evidence" value="ECO:0007669"/>
    <property type="project" value="TreeGrafter"/>
</dbReference>
<feature type="region of interest" description="Disordered" evidence="7">
    <location>
        <begin position="259"/>
        <end position="298"/>
    </location>
</feature>
<feature type="region of interest" description="Disordered" evidence="7">
    <location>
        <begin position="1"/>
        <end position="47"/>
    </location>
</feature>
<dbReference type="EMBL" id="HG994584">
    <property type="protein sequence ID" value="CAF2934717.1"/>
    <property type="molecule type" value="Genomic_DNA"/>
</dbReference>
<evidence type="ECO:0000313" key="9">
    <source>
        <dbReference type="EMBL" id="CAF2934717.1"/>
    </source>
</evidence>
<dbReference type="GO" id="GO:0043111">
    <property type="term" value="P:replication fork arrest"/>
    <property type="evidence" value="ECO:0007669"/>
    <property type="project" value="TreeGrafter"/>
</dbReference>
<dbReference type="OrthoDB" id="437078at2759"/>
<feature type="region of interest" description="Disordered" evidence="7">
    <location>
        <begin position="125"/>
        <end position="152"/>
    </location>
</feature>
<dbReference type="GO" id="GO:0031297">
    <property type="term" value="P:replication fork processing"/>
    <property type="evidence" value="ECO:0007669"/>
    <property type="project" value="UniProtKB-UniRule"/>
</dbReference>
<dbReference type="Proteomes" id="UP000675881">
    <property type="component" value="Chromosome 5"/>
</dbReference>
<evidence type="ECO:0000256" key="5">
    <source>
        <dbReference type="ARBA" id="ARBA00023306"/>
    </source>
</evidence>
<dbReference type="GO" id="GO:0003677">
    <property type="term" value="F:DNA binding"/>
    <property type="evidence" value="ECO:0007669"/>
    <property type="project" value="TreeGrafter"/>
</dbReference>
<keyword evidence="10" id="KW-1185">Reference proteome</keyword>
<dbReference type="GO" id="GO:0006974">
    <property type="term" value="P:DNA damage response"/>
    <property type="evidence" value="ECO:0007669"/>
    <property type="project" value="UniProtKB-KW"/>
</dbReference>
<keyword evidence="3 6" id="KW-0227">DNA damage</keyword>
<evidence type="ECO:0000256" key="4">
    <source>
        <dbReference type="ARBA" id="ARBA00023242"/>
    </source>
</evidence>
<sequence length="298" mass="34247">MEEFDWEGGLPQDTEAEKENKDLAQAPTLDIAPIKKRIQRNPQPKLNPERILGLNGLEKLERTFSDFRFKGEGHELEDLEGIMSRFEHWAHVLYPKLPSMDVMQRISQLAKKREVQVNLKRIRNGMETTFHPRRTDPGDQELDDQPPDQTSNLEQDDYFQKLILEAEAEDAAREATTSQQPITTQNLDLSEQTSSFNQVQDTFSVDKQQSLNRQSSPELNADTISTDLLRKYDSSDTLQIFNCEKSLILMMKNLGSALNPTNVSERKRQFSQSDSDEDDIVKRKRTSKAIDSSDDDEN</sequence>
<proteinExistence type="inferred from homology"/>
<dbReference type="PANTHER" id="PTHR13220">
    <property type="entry name" value="TIMELESS INTERACTING-RELATED"/>
    <property type="match status" value="1"/>
</dbReference>
<evidence type="ECO:0000256" key="1">
    <source>
        <dbReference type="ARBA" id="ARBA00004123"/>
    </source>
</evidence>
<dbReference type="PANTHER" id="PTHR13220:SF11">
    <property type="entry name" value="TIMELESS-INTERACTING PROTEIN"/>
    <property type="match status" value="1"/>
</dbReference>
<evidence type="ECO:0000256" key="2">
    <source>
        <dbReference type="ARBA" id="ARBA00006075"/>
    </source>
</evidence>
<keyword evidence="5 6" id="KW-0131">Cell cycle</keyword>
<keyword evidence="4 6" id="KW-0539">Nucleus</keyword>
<feature type="domain" description="Chromosome segregation in meiosis protein 3" evidence="8">
    <location>
        <begin position="45"/>
        <end position="126"/>
    </location>
</feature>
<evidence type="ECO:0000256" key="6">
    <source>
        <dbReference type="RuleBase" id="RU366049"/>
    </source>
</evidence>
<dbReference type="GO" id="GO:0000076">
    <property type="term" value="P:DNA replication checkpoint signaling"/>
    <property type="evidence" value="ECO:0007669"/>
    <property type="project" value="UniProtKB-UniRule"/>
</dbReference>
<dbReference type="AlphaFoldDB" id="A0A7R8H8A2"/>
<protein>
    <recommendedName>
        <fullName evidence="6">TIMELESS-interacting protein</fullName>
    </recommendedName>
</protein>
<evidence type="ECO:0000259" key="8">
    <source>
        <dbReference type="Pfam" id="PF07962"/>
    </source>
</evidence>
<evidence type="ECO:0000313" key="10">
    <source>
        <dbReference type="Proteomes" id="UP000675881"/>
    </source>
</evidence>
<feature type="compositionally biased region" description="Polar residues" evidence="7">
    <location>
        <begin position="176"/>
        <end position="188"/>
    </location>
</feature>
<evidence type="ECO:0000256" key="7">
    <source>
        <dbReference type="SAM" id="MobiDB-lite"/>
    </source>
</evidence>
<name>A0A7R8H8A2_LEPSM</name>
<feature type="region of interest" description="Disordered" evidence="7">
    <location>
        <begin position="169"/>
        <end position="188"/>
    </location>
</feature>
<dbReference type="InterPro" id="IPR012923">
    <property type="entry name" value="Csm3"/>
</dbReference>
<gene>
    <name evidence="9" type="ORF">LSAA_10427</name>
</gene>
<accession>A0A7R8H8A2</accession>
<comment type="subcellular location">
    <subcellularLocation>
        <location evidence="1 6">Nucleus</location>
    </subcellularLocation>
</comment>
<dbReference type="Pfam" id="PF07962">
    <property type="entry name" value="Swi3"/>
    <property type="match status" value="1"/>
</dbReference>
<comment type="similarity">
    <text evidence="2 6">Belongs to the CSM3 family.</text>
</comment>
<organism evidence="9 10">
    <name type="scientific">Lepeophtheirus salmonis</name>
    <name type="common">Salmon louse</name>
    <name type="synonym">Caligus salmonis</name>
    <dbReference type="NCBI Taxonomy" id="72036"/>
    <lineage>
        <taxon>Eukaryota</taxon>
        <taxon>Metazoa</taxon>
        <taxon>Ecdysozoa</taxon>
        <taxon>Arthropoda</taxon>
        <taxon>Crustacea</taxon>
        <taxon>Multicrustacea</taxon>
        <taxon>Hexanauplia</taxon>
        <taxon>Copepoda</taxon>
        <taxon>Siphonostomatoida</taxon>
        <taxon>Caligidae</taxon>
        <taxon>Lepeophtheirus</taxon>
    </lineage>
</organism>
<comment type="function">
    <text evidence="6">Plays an important role in the control of DNA replication and the maintenance of replication fork stability.</text>
</comment>
<reference evidence="9" key="1">
    <citation type="submission" date="2021-02" db="EMBL/GenBank/DDBJ databases">
        <authorList>
            <person name="Bekaert M."/>
        </authorList>
    </citation>
    <scope>NUCLEOTIDE SEQUENCE</scope>
    <source>
        <strain evidence="9">IoA-00</strain>
    </source>
</reference>